<accession>M9M6X8</accession>
<reference evidence="3" key="1">
    <citation type="journal article" date="2013" name="Genome Announc.">
        <title>Genome sequence of the basidiomycetous yeast Pseudozyma antarctica T-34, a producer of the glycolipid biosurfactants mannosylerythritol lipids.</title>
        <authorList>
            <person name="Morita T."/>
            <person name="Koike H."/>
            <person name="Koyama Y."/>
            <person name="Hagiwara H."/>
            <person name="Ito E."/>
            <person name="Fukuoka T."/>
            <person name="Imura T."/>
            <person name="Machida M."/>
            <person name="Kitamoto D."/>
        </authorList>
    </citation>
    <scope>NUCLEOTIDE SEQUENCE [LARGE SCALE GENOMIC DNA]</scope>
    <source>
        <strain evidence="3">T-34</strain>
    </source>
</reference>
<name>M9M6X8_PSEA3</name>
<organism evidence="2 3">
    <name type="scientific">Pseudozyma antarctica (strain T-34)</name>
    <name type="common">Yeast</name>
    <name type="synonym">Candida antarctica</name>
    <dbReference type="NCBI Taxonomy" id="1151754"/>
    <lineage>
        <taxon>Eukaryota</taxon>
        <taxon>Fungi</taxon>
        <taxon>Dikarya</taxon>
        <taxon>Basidiomycota</taxon>
        <taxon>Ustilaginomycotina</taxon>
        <taxon>Ustilaginomycetes</taxon>
        <taxon>Ustilaginales</taxon>
        <taxon>Ustilaginaceae</taxon>
        <taxon>Moesziomyces</taxon>
    </lineage>
</organism>
<feature type="compositionally biased region" description="Low complexity" evidence="1">
    <location>
        <begin position="70"/>
        <end position="87"/>
    </location>
</feature>
<evidence type="ECO:0000313" key="3">
    <source>
        <dbReference type="Proteomes" id="UP000011976"/>
    </source>
</evidence>
<gene>
    <name evidence="2" type="ORF">PANT_22c00141</name>
</gene>
<protein>
    <submittedName>
        <fullName evidence="2">Uncharacterized protein</fullName>
    </submittedName>
</protein>
<evidence type="ECO:0000313" key="2">
    <source>
        <dbReference type="EMBL" id="GAC76655.1"/>
    </source>
</evidence>
<proteinExistence type="predicted"/>
<dbReference type="Proteomes" id="UP000011976">
    <property type="component" value="Unassembled WGS sequence"/>
</dbReference>
<dbReference type="AlphaFoldDB" id="M9M6X8"/>
<evidence type="ECO:0000256" key="1">
    <source>
        <dbReference type="SAM" id="MobiDB-lite"/>
    </source>
</evidence>
<feature type="region of interest" description="Disordered" evidence="1">
    <location>
        <begin position="55"/>
        <end position="132"/>
    </location>
</feature>
<dbReference type="EMBL" id="DF196788">
    <property type="protein sequence ID" value="GAC76655.1"/>
    <property type="molecule type" value="Genomic_DNA"/>
</dbReference>
<sequence length="153" mass="16528">MAELGIVWIKALSTTREESGEASTILHIADACCVYFHADAGIDLVMHHAGSSLHLHESRNDALQPRCRRVPAAPSQASASTRSAAPRRPSEDATAFSEVRALQARQQGDDPRSFELSSNARPGRTPPCVAFGASGRPYPGTVCPWLAPMDHRR</sequence>